<dbReference type="AlphaFoldDB" id="A0A655C993"/>
<reference evidence="1 2" key="1">
    <citation type="submission" date="2015-03" db="EMBL/GenBank/DDBJ databases">
        <authorList>
            <consortium name="Pathogen Informatics"/>
        </authorList>
    </citation>
    <scope>NUCLEOTIDE SEQUENCE [LARGE SCALE GENOMIC DNA]</scope>
    <source>
        <strain evidence="1 2">A1104</strain>
    </source>
</reference>
<sequence>MLLSPFAYSLHRHIFFFHFTAIDKHFTNTAIRPAVFTGITKEVQRTTVTEINITASLDIHNKVIHQRITPGQDVLIAQRACVDLSAGR</sequence>
<evidence type="ECO:0000313" key="2">
    <source>
        <dbReference type="Proteomes" id="UP000041314"/>
    </source>
</evidence>
<gene>
    <name evidence="1" type="ORF">ERS008198_01688</name>
</gene>
<evidence type="ECO:0000313" key="1">
    <source>
        <dbReference type="EMBL" id="CNU01994.1"/>
    </source>
</evidence>
<name>A0A655C993_SALET</name>
<organism evidence="1 2">
    <name type="scientific">Salmonella enterica subsp. enterica serovar Bovismorbificans</name>
    <dbReference type="NCBI Taxonomy" id="58097"/>
    <lineage>
        <taxon>Bacteria</taxon>
        <taxon>Pseudomonadati</taxon>
        <taxon>Pseudomonadota</taxon>
        <taxon>Gammaproteobacteria</taxon>
        <taxon>Enterobacterales</taxon>
        <taxon>Enterobacteriaceae</taxon>
        <taxon>Salmonella</taxon>
    </lineage>
</organism>
<proteinExistence type="predicted"/>
<protein>
    <submittedName>
        <fullName evidence="1">Uncharacterized protein</fullName>
    </submittedName>
</protein>
<dbReference type="Proteomes" id="UP000041314">
    <property type="component" value="Unassembled WGS sequence"/>
</dbReference>
<dbReference type="EMBL" id="CQPA01000009">
    <property type="protein sequence ID" value="CNU01994.1"/>
    <property type="molecule type" value="Genomic_DNA"/>
</dbReference>
<accession>A0A655C993</accession>